<evidence type="ECO:0000256" key="1">
    <source>
        <dbReference type="SAM" id="SignalP"/>
    </source>
</evidence>
<dbReference type="PANTHER" id="PTHR43194">
    <property type="entry name" value="HYDROLASE ALPHA/BETA FOLD FAMILY"/>
    <property type="match status" value="1"/>
</dbReference>
<dbReference type="PROSITE" id="PS51257">
    <property type="entry name" value="PROKAR_LIPOPROTEIN"/>
    <property type="match status" value="1"/>
</dbReference>
<dbReference type="InterPro" id="IPR029058">
    <property type="entry name" value="AB_hydrolase_fold"/>
</dbReference>
<dbReference type="PATRIC" id="fig|134601.6.peg.4074"/>
<dbReference type="Pfam" id="PF12697">
    <property type="entry name" value="Abhydrolase_6"/>
    <property type="match status" value="1"/>
</dbReference>
<organism evidence="3 4">
    <name type="scientific">Mycolicibacterium goodii</name>
    <name type="common">Mycobacterium goodii</name>
    <dbReference type="NCBI Taxonomy" id="134601"/>
    <lineage>
        <taxon>Bacteria</taxon>
        <taxon>Bacillati</taxon>
        <taxon>Actinomycetota</taxon>
        <taxon>Actinomycetes</taxon>
        <taxon>Mycobacteriales</taxon>
        <taxon>Mycobacteriaceae</taxon>
        <taxon>Mycolicibacterium</taxon>
    </lineage>
</organism>
<reference evidence="3 4" key="1">
    <citation type="submission" date="2015-07" db="EMBL/GenBank/DDBJ databases">
        <title>Complete genome sequence of Mycobacterium goodii X7B, a facultative thermophilic biodesulfurizing bacterium.</title>
        <authorList>
            <person name="Yu B."/>
            <person name="Li F."/>
            <person name="Xu P."/>
        </authorList>
    </citation>
    <scope>NUCLEOTIDE SEQUENCE [LARGE SCALE GENOMIC DNA]</scope>
    <source>
        <strain evidence="3 4">X7B</strain>
    </source>
</reference>
<sequence length="359" mass="39525">MRTKILAACLTAAALLTACNSNGVETENALTIADQGSFAVGGTMTTAPGQFDQFKPSQPQGQTYHGDHAYTFYQVPENARKLPLVMLHGAGQFSRTWETTPDGREGFQNLFLRRGYSTYLVDQPRRGDAGRSMVGTTINPTPDEQMWFNQFRVGTWPDMFPGVQFSDKPEVLDQYFRQMTPNTGPFDANVVSDAMSALFDRIGDGILFTHSQGGGPGWLTAMKNPQVKSIVSFEPGSGFVFPQGEVPPPIRNSYDTVAAEAVPMDRFIALTKIPIVIYYGDNIPSEPTNMPAQDSWRARLEMARLWRDAVNRHGGDVTVVHLPEAGIHGNTHFPFSDLNNVEIADQVSNFLADKGLDGR</sequence>
<evidence type="ECO:0000313" key="4">
    <source>
        <dbReference type="Proteomes" id="UP000062255"/>
    </source>
</evidence>
<dbReference type="Proteomes" id="UP000062255">
    <property type="component" value="Chromosome"/>
</dbReference>
<dbReference type="InterPro" id="IPR000073">
    <property type="entry name" value="AB_hydrolase_1"/>
</dbReference>
<dbReference type="OrthoDB" id="7820973at2"/>
<dbReference type="STRING" id="134601.AFA91_19675"/>
<dbReference type="Gene3D" id="3.40.50.1820">
    <property type="entry name" value="alpha/beta hydrolase"/>
    <property type="match status" value="1"/>
</dbReference>
<gene>
    <name evidence="3" type="ORF">AFA91_19675</name>
</gene>
<protein>
    <submittedName>
        <fullName evidence="3">Alpha/beta hydrolase</fullName>
    </submittedName>
</protein>
<dbReference type="AlphaFoldDB" id="A0A0K0X8L7"/>
<dbReference type="GO" id="GO:0016787">
    <property type="term" value="F:hydrolase activity"/>
    <property type="evidence" value="ECO:0007669"/>
    <property type="project" value="UniProtKB-KW"/>
</dbReference>
<feature type="chain" id="PRO_5005453908" evidence="1">
    <location>
        <begin position="24"/>
        <end position="359"/>
    </location>
</feature>
<dbReference type="InterPro" id="IPR050228">
    <property type="entry name" value="Carboxylesterase_BioH"/>
</dbReference>
<name>A0A0K0X8L7_MYCGD</name>
<evidence type="ECO:0000313" key="3">
    <source>
        <dbReference type="EMBL" id="AKS33743.1"/>
    </source>
</evidence>
<dbReference type="SUPFAM" id="SSF53474">
    <property type="entry name" value="alpha/beta-Hydrolases"/>
    <property type="match status" value="1"/>
</dbReference>
<proteinExistence type="predicted"/>
<dbReference type="KEGG" id="mgo:AFA91_19675"/>
<evidence type="ECO:0000259" key="2">
    <source>
        <dbReference type="Pfam" id="PF12697"/>
    </source>
</evidence>
<keyword evidence="1" id="KW-0732">Signal</keyword>
<accession>A0A0K0X8L7</accession>
<dbReference type="RefSeq" id="WP_049746182.1">
    <property type="nucleotide sequence ID" value="NZ_CP012150.1"/>
</dbReference>
<keyword evidence="3" id="KW-0378">Hydrolase</keyword>
<dbReference type="PANTHER" id="PTHR43194:SF4">
    <property type="entry name" value="AB HYDROLASE-1 DOMAIN-CONTAINING PROTEIN"/>
    <property type="match status" value="1"/>
</dbReference>
<feature type="domain" description="AB hydrolase-1" evidence="2">
    <location>
        <begin position="84"/>
        <end position="300"/>
    </location>
</feature>
<dbReference type="EMBL" id="CP012150">
    <property type="protein sequence ID" value="AKS33743.1"/>
    <property type="molecule type" value="Genomic_DNA"/>
</dbReference>
<dbReference type="CDD" id="cd12810">
    <property type="entry name" value="Esterase_713_like-3"/>
    <property type="match status" value="1"/>
</dbReference>
<feature type="signal peptide" evidence="1">
    <location>
        <begin position="1"/>
        <end position="23"/>
    </location>
</feature>